<gene>
    <name evidence="1" type="ORF">Y1Q_0006522</name>
</gene>
<name>A0A151M3S4_ALLMI</name>
<comment type="caution">
    <text evidence="1">The sequence shown here is derived from an EMBL/GenBank/DDBJ whole genome shotgun (WGS) entry which is preliminary data.</text>
</comment>
<protein>
    <submittedName>
        <fullName evidence="1">Uncharacterized protein</fullName>
    </submittedName>
</protein>
<keyword evidence="2" id="KW-1185">Reference proteome</keyword>
<dbReference type="AlphaFoldDB" id="A0A151M3S4"/>
<dbReference type="EMBL" id="AKHW03006692">
    <property type="protein sequence ID" value="KYO19167.1"/>
    <property type="molecule type" value="Genomic_DNA"/>
</dbReference>
<reference evidence="1 2" key="1">
    <citation type="journal article" date="2012" name="Genome Biol.">
        <title>Sequencing three crocodilian genomes to illuminate the evolution of archosaurs and amniotes.</title>
        <authorList>
            <person name="St John J.A."/>
            <person name="Braun E.L."/>
            <person name="Isberg S.R."/>
            <person name="Miles L.G."/>
            <person name="Chong A.Y."/>
            <person name="Gongora J."/>
            <person name="Dalzell P."/>
            <person name="Moran C."/>
            <person name="Bed'hom B."/>
            <person name="Abzhanov A."/>
            <person name="Burgess S.C."/>
            <person name="Cooksey A.M."/>
            <person name="Castoe T.A."/>
            <person name="Crawford N.G."/>
            <person name="Densmore L.D."/>
            <person name="Drew J.C."/>
            <person name="Edwards S.V."/>
            <person name="Faircloth B.C."/>
            <person name="Fujita M.K."/>
            <person name="Greenwold M.J."/>
            <person name="Hoffmann F.G."/>
            <person name="Howard J.M."/>
            <person name="Iguchi T."/>
            <person name="Janes D.E."/>
            <person name="Khan S.Y."/>
            <person name="Kohno S."/>
            <person name="de Koning A.J."/>
            <person name="Lance S.L."/>
            <person name="McCarthy F.M."/>
            <person name="McCormack J.E."/>
            <person name="Merchant M.E."/>
            <person name="Peterson D.G."/>
            <person name="Pollock D.D."/>
            <person name="Pourmand N."/>
            <person name="Raney B.J."/>
            <person name="Roessler K.A."/>
            <person name="Sanford J.R."/>
            <person name="Sawyer R.H."/>
            <person name="Schmidt C.J."/>
            <person name="Triplett E.W."/>
            <person name="Tuberville T.D."/>
            <person name="Venegas-Anaya M."/>
            <person name="Howard J.T."/>
            <person name="Jarvis E.D."/>
            <person name="Guillette L.J.Jr."/>
            <person name="Glenn T.C."/>
            <person name="Green R.E."/>
            <person name="Ray D.A."/>
        </authorList>
    </citation>
    <scope>NUCLEOTIDE SEQUENCE [LARGE SCALE GENOMIC DNA]</scope>
    <source>
        <strain evidence="1">KSC_2009_1</strain>
    </source>
</reference>
<sequence>MPLASCTWTPGGPRGGLEDLQLQTKTGPWKGIPKRGHTIAALYDKLYMILSKDAGDNPVGKIHQSQYT</sequence>
<organism evidence="1 2">
    <name type="scientific">Alligator mississippiensis</name>
    <name type="common">American alligator</name>
    <dbReference type="NCBI Taxonomy" id="8496"/>
    <lineage>
        <taxon>Eukaryota</taxon>
        <taxon>Metazoa</taxon>
        <taxon>Chordata</taxon>
        <taxon>Craniata</taxon>
        <taxon>Vertebrata</taxon>
        <taxon>Euteleostomi</taxon>
        <taxon>Archelosauria</taxon>
        <taxon>Archosauria</taxon>
        <taxon>Crocodylia</taxon>
        <taxon>Alligatoridae</taxon>
        <taxon>Alligatorinae</taxon>
        <taxon>Alligator</taxon>
    </lineage>
</organism>
<dbReference type="Proteomes" id="UP000050525">
    <property type="component" value="Unassembled WGS sequence"/>
</dbReference>
<evidence type="ECO:0000313" key="2">
    <source>
        <dbReference type="Proteomes" id="UP000050525"/>
    </source>
</evidence>
<evidence type="ECO:0000313" key="1">
    <source>
        <dbReference type="EMBL" id="KYO19167.1"/>
    </source>
</evidence>
<accession>A0A151M3S4</accession>
<proteinExistence type="predicted"/>